<comment type="caution">
    <text evidence="3">The sequence shown here is derived from an EMBL/GenBank/DDBJ whole genome shotgun (WGS) entry which is preliminary data.</text>
</comment>
<gene>
    <name evidence="3" type="ORF">B8W67_09085</name>
</gene>
<proteinExistence type="predicted"/>
<keyword evidence="2" id="KW-1133">Transmembrane helix</keyword>
<evidence type="ECO:0000313" key="3">
    <source>
        <dbReference type="EMBL" id="OSC33830.1"/>
    </source>
</evidence>
<accession>A0A7I7SF57</accession>
<reference evidence="3 4" key="1">
    <citation type="submission" date="2017-04" db="EMBL/GenBank/DDBJ databases">
        <title>The new phylogeny of genus Mycobacterium.</title>
        <authorList>
            <person name="Tortoli E."/>
            <person name="Trovato A."/>
            <person name="Cirillo D.M."/>
        </authorList>
    </citation>
    <scope>NUCLEOTIDE SEQUENCE [LARGE SCALE GENOMIC DNA]</scope>
    <source>
        <strain evidence="3 4">KCTC 19819</strain>
    </source>
</reference>
<dbReference type="EMBL" id="NCXO01000016">
    <property type="protein sequence ID" value="OSC33830.1"/>
    <property type="molecule type" value="Genomic_DNA"/>
</dbReference>
<feature type="transmembrane region" description="Helical" evidence="2">
    <location>
        <begin position="16"/>
        <end position="37"/>
    </location>
</feature>
<keyword evidence="2" id="KW-0812">Transmembrane</keyword>
<evidence type="ECO:0000313" key="4">
    <source>
        <dbReference type="Proteomes" id="UP000193577"/>
    </source>
</evidence>
<feature type="compositionally biased region" description="Acidic residues" evidence="1">
    <location>
        <begin position="182"/>
        <end position="192"/>
    </location>
</feature>
<evidence type="ECO:0000256" key="1">
    <source>
        <dbReference type="SAM" id="MobiDB-lite"/>
    </source>
</evidence>
<evidence type="ECO:0000256" key="2">
    <source>
        <dbReference type="SAM" id="Phobius"/>
    </source>
</evidence>
<dbReference type="AlphaFoldDB" id="A0A7I7SF57"/>
<name>A0A7I7SF57_9MYCO</name>
<feature type="region of interest" description="Disordered" evidence="1">
    <location>
        <begin position="172"/>
        <end position="192"/>
    </location>
</feature>
<organism evidence="3 4">
    <name type="scientific">Mycolicibacillus koreensis</name>
    <dbReference type="NCBI Taxonomy" id="1069220"/>
    <lineage>
        <taxon>Bacteria</taxon>
        <taxon>Bacillati</taxon>
        <taxon>Actinomycetota</taxon>
        <taxon>Actinomycetes</taxon>
        <taxon>Mycobacteriales</taxon>
        <taxon>Mycobacteriaceae</taxon>
        <taxon>Mycolicibacillus</taxon>
    </lineage>
</organism>
<dbReference type="Proteomes" id="UP000193577">
    <property type="component" value="Unassembled WGS sequence"/>
</dbReference>
<keyword evidence="2" id="KW-0472">Membrane</keyword>
<protein>
    <submittedName>
        <fullName evidence="3">Uncharacterized protein</fullName>
    </submittedName>
</protein>
<keyword evidence="4" id="KW-1185">Reference proteome</keyword>
<sequence length="192" mass="20440">MADAEDAQRRAVRTPVLVLGIALVVLGVIAGLTVVALSGPERAGLSDDAARARVVETARRVVHVASLYDVQARFWFQPCSAEPGAPPPAPEENPGPPYTGRVDMTFAIPRNTTAQSSLKNVAVLLGVSGWQTAALTPDSDRWTTVKDGVATMISPVPEDPDRGQALVVGECNDWNDHRDDSSSGEDVSDQLW</sequence>